<dbReference type="GO" id="GO:0051996">
    <property type="term" value="F:squalene synthase [NAD(P)H] activity"/>
    <property type="evidence" value="ECO:0007669"/>
    <property type="project" value="InterPro"/>
</dbReference>
<dbReference type="Proteomes" id="UP000316256">
    <property type="component" value="Unassembled WGS sequence"/>
</dbReference>
<dbReference type="EMBL" id="VIGH01000003">
    <property type="protein sequence ID" value="TQF73582.1"/>
    <property type="molecule type" value="Genomic_DNA"/>
</dbReference>
<evidence type="ECO:0000313" key="3">
    <source>
        <dbReference type="EMBL" id="TQF73582.1"/>
    </source>
</evidence>
<dbReference type="SFLD" id="SFLDG01212">
    <property type="entry name" value="Phytoene_synthase_like"/>
    <property type="match status" value="1"/>
</dbReference>
<dbReference type="PROSITE" id="PS01045">
    <property type="entry name" value="SQUALEN_PHYTOEN_SYN_2"/>
    <property type="match status" value="1"/>
</dbReference>
<organism evidence="3 4">
    <name type="scientific">Rhodococcus spelaei</name>
    <dbReference type="NCBI Taxonomy" id="2546320"/>
    <lineage>
        <taxon>Bacteria</taxon>
        <taxon>Bacillati</taxon>
        <taxon>Actinomycetota</taxon>
        <taxon>Actinomycetes</taxon>
        <taxon>Mycobacteriales</taxon>
        <taxon>Nocardiaceae</taxon>
        <taxon>Rhodococcus</taxon>
    </lineage>
</organism>
<dbReference type="AlphaFoldDB" id="A0A541BMN7"/>
<comment type="pathway">
    <text evidence="1">Carotenoid biosynthesis; phytoene biosynthesis.</text>
</comment>
<evidence type="ECO:0000313" key="4">
    <source>
        <dbReference type="Proteomes" id="UP000316256"/>
    </source>
</evidence>
<dbReference type="GO" id="GO:0016117">
    <property type="term" value="P:carotenoid biosynthetic process"/>
    <property type="evidence" value="ECO:0007669"/>
    <property type="project" value="UniProtKB-ARBA"/>
</dbReference>
<keyword evidence="4" id="KW-1185">Reference proteome</keyword>
<dbReference type="InterPro" id="IPR044843">
    <property type="entry name" value="Trans_IPPS_bact-type"/>
</dbReference>
<dbReference type="SUPFAM" id="SSF48576">
    <property type="entry name" value="Terpenoid synthases"/>
    <property type="match status" value="1"/>
</dbReference>
<keyword evidence="2" id="KW-0808">Transferase</keyword>
<dbReference type="InterPro" id="IPR033904">
    <property type="entry name" value="Trans_IPPS_HH"/>
</dbReference>
<dbReference type="InterPro" id="IPR002060">
    <property type="entry name" value="Squ/phyt_synthse"/>
</dbReference>
<comment type="caution">
    <text evidence="3">The sequence shown here is derived from an EMBL/GenBank/DDBJ whole genome shotgun (WGS) entry which is preliminary data.</text>
</comment>
<dbReference type="InterPro" id="IPR019845">
    <property type="entry name" value="Squalene/phytoene_synthase_CS"/>
</dbReference>
<sequence length="324" mass="34672">MTALHDAGPGADLAGGDPADSDLAGAYRYCRQLAAEHGKSYYLATRLLPEQRRPAVHALYGFARTVDDLVDVEAGAGRPAADCLAELDRIESELLAAVAGAPRTGTRAVVLAVADTIGRYSIHLDHFTDFLASMRMDLPGAPDYRAVYATMGELRGYMHGSAAAIGLQMLPVLGTVTAVAEAEPAAAALGEAFQLTNFIRDVGEDLRRGRVYLPADELSAFGVDPDLLRDCQGAGTSDPRIERALAHFVAVNRDYYRRARPGLAMLEPRVRPGMTAAFELYSAILGEVEDGGYRVLDRRAVVAPRRRVALAAPRLLGSLVAAVR</sequence>
<dbReference type="RefSeq" id="WP_142097813.1">
    <property type="nucleotide sequence ID" value="NZ_VIGH01000003.1"/>
</dbReference>
<dbReference type="InterPro" id="IPR008949">
    <property type="entry name" value="Isoprenoid_synthase_dom_sf"/>
</dbReference>
<protein>
    <submittedName>
        <fullName evidence="3">Phytoene/squalene synthase family protein</fullName>
    </submittedName>
</protein>
<evidence type="ECO:0000256" key="2">
    <source>
        <dbReference type="ARBA" id="ARBA00022679"/>
    </source>
</evidence>
<reference evidence="3 4" key="1">
    <citation type="submission" date="2019-06" db="EMBL/GenBank/DDBJ databases">
        <title>Rhodococcus spaelei sp. nov., isolated from a cave.</title>
        <authorList>
            <person name="Lee S.D."/>
        </authorList>
    </citation>
    <scope>NUCLEOTIDE SEQUENCE [LARGE SCALE GENOMIC DNA]</scope>
    <source>
        <strain evidence="3 4">C9-5</strain>
    </source>
</reference>
<dbReference type="PANTHER" id="PTHR31480">
    <property type="entry name" value="BIFUNCTIONAL LYCOPENE CYCLASE/PHYTOENE SYNTHASE"/>
    <property type="match status" value="1"/>
</dbReference>
<proteinExistence type="predicted"/>
<dbReference type="PROSITE" id="PS01044">
    <property type="entry name" value="SQUALEN_PHYTOEN_SYN_1"/>
    <property type="match status" value="1"/>
</dbReference>
<dbReference type="GO" id="GO:0004311">
    <property type="term" value="F:geranylgeranyl diphosphate synthase activity"/>
    <property type="evidence" value="ECO:0007669"/>
    <property type="project" value="InterPro"/>
</dbReference>
<accession>A0A541BMN7</accession>
<dbReference type="OrthoDB" id="9807580at2"/>
<dbReference type="Pfam" id="PF00494">
    <property type="entry name" value="SQS_PSY"/>
    <property type="match status" value="1"/>
</dbReference>
<dbReference type="Gene3D" id="1.10.600.10">
    <property type="entry name" value="Farnesyl Diphosphate Synthase"/>
    <property type="match status" value="1"/>
</dbReference>
<dbReference type="CDD" id="cd00683">
    <property type="entry name" value="Trans_IPPS_HH"/>
    <property type="match status" value="1"/>
</dbReference>
<dbReference type="UniPathway" id="UPA00799"/>
<name>A0A541BMN7_9NOCA</name>
<dbReference type="SFLD" id="SFLDG01018">
    <property type="entry name" value="Squalene/Phytoene_Synthase_Lik"/>
    <property type="match status" value="1"/>
</dbReference>
<evidence type="ECO:0000256" key="1">
    <source>
        <dbReference type="ARBA" id="ARBA00004684"/>
    </source>
</evidence>
<gene>
    <name evidence="3" type="ORF">FK531_08870</name>
</gene>
<dbReference type="SFLD" id="SFLDS00005">
    <property type="entry name" value="Isoprenoid_Synthase_Type_I"/>
    <property type="match status" value="1"/>
</dbReference>